<evidence type="ECO:0000313" key="1">
    <source>
        <dbReference type="EMBL" id="ETJ39258.1"/>
    </source>
</evidence>
<accession>W1Y9J4</accession>
<reference evidence="1" key="1">
    <citation type="submission" date="2013-12" db="EMBL/GenBank/DDBJ databases">
        <title>A Varibaculum cambriense genome reconstructed from a premature infant gut community with otherwise low bacterial novelty that shifts toward anaerobic metabolism during the third week of life.</title>
        <authorList>
            <person name="Brown C.T."/>
            <person name="Sharon I."/>
            <person name="Thomas B.C."/>
            <person name="Castelle C.J."/>
            <person name="Morowitz M.J."/>
            <person name="Banfield J.F."/>
        </authorList>
    </citation>
    <scope>NUCLEOTIDE SEQUENCE</scope>
</reference>
<organism evidence="1">
    <name type="scientific">human gut metagenome</name>
    <dbReference type="NCBI Taxonomy" id="408170"/>
    <lineage>
        <taxon>unclassified sequences</taxon>
        <taxon>metagenomes</taxon>
        <taxon>organismal metagenomes</taxon>
    </lineage>
</organism>
<name>W1Y9J4_9ZZZZ</name>
<dbReference type="InterPro" id="IPR036388">
    <property type="entry name" value="WH-like_DNA-bd_sf"/>
</dbReference>
<protein>
    <submittedName>
        <fullName evidence="1">GntR-family transcriptional regulator</fullName>
    </submittedName>
</protein>
<dbReference type="EMBL" id="AZMM01006849">
    <property type="protein sequence ID" value="ETJ39258.1"/>
    <property type="molecule type" value="Genomic_DNA"/>
</dbReference>
<dbReference type="AlphaFoldDB" id="W1Y9J4"/>
<proteinExistence type="predicted"/>
<gene>
    <name evidence="1" type="ORF">Q604_UNBC06849G0003</name>
</gene>
<comment type="caution">
    <text evidence="1">The sequence shown here is derived from an EMBL/GenBank/DDBJ whole genome shotgun (WGS) entry which is preliminary data.</text>
</comment>
<dbReference type="Gene3D" id="1.10.10.10">
    <property type="entry name" value="Winged helix-like DNA-binding domain superfamily/Winged helix DNA-binding domain"/>
    <property type="match status" value="1"/>
</dbReference>
<sequence length="75" mass="8783">MVGLFKYTGGECMPVNSFDDYYMSWRPKIERGKKALYLMIAEQLENDIKQGVILPGTKLQPQRELYGRDRQLLKL</sequence>